<sequence length="1160" mass="132826">MDKSPLKTPTKKRPRSDSSSSPRSSPKFMKPSELFRRRLQQQRNTNVKKNFSPSKATAALRRCKLPIETVEKIYSPLKCLQQQSTTNNNSSSSSSSSTKSPKQRTFSPLMKKLLRSPRRCSNNNSQISFPVVRRSLSQVSNGNNKKNTFTRVLDFNDENAQISFPSFQQHQQKNSKTRMKIVFNRSIPFNGTFNSLDESNGLNQFVRGTSNNNNDQQSMIDNSIIDSTKTEQNFCSELQRNCLVWQYPHLSWMRLFPRQPELKPGSHVSSMKPPMFQISPTGSIADSLYSDFCIALHSLFKLLKTKYCPYFYLCANNFTILFRASGITNANDAHALITPTTIGFRRLLETEGIPFEMPFYDMNQSSSSTTIGNRNDENSKTSTSSSGIEMEDFSSDDDDDDEDINDNDEKDEESSNLWLESLGLSQQDFPSLETSSLRRRRLMTSSEDGGGGADQSAQGKVRSLIRVNGIANLQSLLGLFINQRKICISTSGPLAGIPPTILAPVAFHGACLRPIIVRHKTVNAAASDIGMDSNNRTITTLDFNGPILPNVIYGLKQLLRRLFGPQHQQQQQENSATKTKITIIRSTLRTYDQSASFALESGLKRMNKENLLNNPTFSVENLQESGMDRGFLMAICLPDRQYHQPIGDFELLSQGIRYNRFVSGILSTSTTATTKPLLVSTSTKMTNNLSELQLHPYKPVYGLPYDDCLQPEFRVEFNRCEEQQRKRWNIKLDDYLISTKEFCCFVWSQLSCELKVIEKCNKKKSTLRYSDQLKNTTIKMFGDFCKPIKYDDMLCSNQQYAAWIELRSFASKHVNNTKPISIYKQLQLYPYKPVYGLPDNDCQQPAFRAEFDRCEEEQRKRWRITVDDYYMSTSDFCCFVWSQLKCELYIVERCTKKKSHYGNNLMNATKKMFGDFCKPIKYDDIYCFATKQTWILALAAIVILAIVAYLTPMGPITLFCTGLFFYNIGAQYYNTFFNEKYWEPHPDSDGLIFEMINVVAGADESILKFYPYKPILELPEHLCKELEVINLFYSCTIFAADYWKTKVEDYVFCVKSNTNAANFTRLLEATSIDMFKPFCEQNGYGQFSWFCYYNNTDLMIFGGVIIAAILLTIGFGIWMGPMCGFCIFTQVTGMFLSFKQPDPLVNYHVNYERYLHDIRE</sequence>
<proteinExistence type="inferred from homology"/>
<evidence type="ECO:0000313" key="7">
    <source>
        <dbReference type="EMBL" id="KAH7638868.1"/>
    </source>
</evidence>
<feature type="compositionally biased region" description="Polar residues" evidence="5">
    <location>
        <begin position="364"/>
        <end position="373"/>
    </location>
</feature>
<feature type="compositionally biased region" description="Polar residues" evidence="5">
    <location>
        <begin position="41"/>
        <end position="53"/>
    </location>
</feature>
<feature type="region of interest" description="Disordered" evidence="5">
    <location>
        <begin position="364"/>
        <end position="415"/>
    </location>
</feature>
<comment type="similarity">
    <text evidence="4">Belongs to the DONSON family.</text>
</comment>
<protein>
    <submittedName>
        <fullName evidence="7">Uncharacterized protein</fullName>
    </submittedName>
</protein>
<gene>
    <name evidence="7" type="ORF">HUG17_2901</name>
</gene>
<dbReference type="Proteomes" id="UP000828236">
    <property type="component" value="Unassembled WGS sequence"/>
</dbReference>
<comment type="subcellular location">
    <subcellularLocation>
        <location evidence="1">Nucleus</location>
    </subcellularLocation>
</comment>
<keyword evidence="2" id="KW-0217">Developmental protein</keyword>
<dbReference type="PRINTS" id="PR02064">
    <property type="entry name" value="DONSON"/>
</dbReference>
<evidence type="ECO:0000256" key="3">
    <source>
        <dbReference type="ARBA" id="ARBA00023242"/>
    </source>
</evidence>
<dbReference type="InterPro" id="IPR024861">
    <property type="entry name" value="Donson"/>
</dbReference>
<keyword evidence="6" id="KW-0812">Transmembrane</keyword>
<feature type="transmembrane region" description="Helical" evidence="6">
    <location>
        <begin position="934"/>
        <end position="966"/>
    </location>
</feature>
<dbReference type="GO" id="GO:0033260">
    <property type="term" value="P:nuclear DNA replication"/>
    <property type="evidence" value="ECO:0007669"/>
    <property type="project" value="TreeGrafter"/>
</dbReference>
<name>A0A9D4NV24_DERFA</name>
<feature type="region of interest" description="Disordered" evidence="5">
    <location>
        <begin position="81"/>
        <end position="106"/>
    </location>
</feature>
<reference evidence="7" key="2">
    <citation type="journal article" date="2021" name="World Allergy Organ. J.">
        <title>Chromosome-level assembly of Dermatophagoides farinae genome and transcriptome reveals two novel allergens Der f 37 and Der f 39.</title>
        <authorList>
            <person name="Chen J."/>
            <person name="Cai Z."/>
            <person name="Fan D."/>
            <person name="Hu J."/>
            <person name="Hou Y."/>
            <person name="He Y."/>
            <person name="Zhang Z."/>
            <person name="Zhao Z."/>
            <person name="Gao P."/>
            <person name="Hu W."/>
            <person name="Sun J."/>
            <person name="Li J."/>
            <person name="Ji K."/>
        </authorList>
    </citation>
    <scope>NUCLEOTIDE SEQUENCE</scope>
    <source>
        <strain evidence="7">JKM2019</strain>
    </source>
</reference>
<keyword evidence="6" id="KW-0472">Membrane</keyword>
<accession>A0A9D4NV24</accession>
<dbReference type="EMBL" id="SDOV01000007">
    <property type="protein sequence ID" value="KAH7638868.1"/>
    <property type="molecule type" value="Genomic_DNA"/>
</dbReference>
<feature type="compositionally biased region" description="Low complexity" evidence="5">
    <location>
        <begin position="81"/>
        <end position="98"/>
    </location>
</feature>
<dbReference type="PANTHER" id="PTHR12972:SF0">
    <property type="entry name" value="PROTEIN DOWNSTREAM NEIGHBOR OF SON"/>
    <property type="match status" value="1"/>
</dbReference>
<comment type="caution">
    <text evidence="7">The sequence shown here is derived from an EMBL/GenBank/DDBJ whole genome shotgun (WGS) entry which is preliminary data.</text>
</comment>
<dbReference type="AlphaFoldDB" id="A0A9D4NV24"/>
<feature type="region of interest" description="Disordered" evidence="5">
    <location>
        <begin position="1"/>
        <end position="53"/>
    </location>
</feature>
<keyword evidence="3" id="KW-0539">Nucleus</keyword>
<organism evidence="7">
    <name type="scientific">Dermatophagoides farinae</name>
    <name type="common">American house dust mite</name>
    <dbReference type="NCBI Taxonomy" id="6954"/>
    <lineage>
        <taxon>Eukaryota</taxon>
        <taxon>Metazoa</taxon>
        <taxon>Ecdysozoa</taxon>
        <taxon>Arthropoda</taxon>
        <taxon>Chelicerata</taxon>
        <taxon>Arachnida</taxon>
        <taxon>Acari</taxon>
        <taxon>Acariformes</taxon>
        <taxon>Sarcoptiformes</taxon>
        <taxon>Astigmata</taxon>
        <taxon>Psoroptidia</taxon>
        <taxon>Analgoidea</taxon>
        <taxon>Pyroglyphidae</taxon>
        <taxon>Dermatophagoidinae</taxon>
        <taxon>Dermatophagoides</taxon>
    </lineage>
</organism>
<dbReference type="GO" id="GO:0005634">
    <property type="term" value="C:nucleus"/>
    <property type="evidence" value="ECO:0007669"/>
    <property type="project" value="UniProtKB-SubCell"/>
</dbReference>
<feature type="compositionally biased region" description="Low complexity" evidence="5">
    <location>
        <begin position="17"/>
        <end position="32"/>
    </location>
</feature>
<evidence type="ECO:0000256" key="4">
    <source>
        <dbReference type="ARBA" id="ARBA00025806"/>
    </source>
</evidence>
<evidence type="ECO:0000256" key="2">
    <source>
        <dbReference type="ARBA" id="ARBA00022473"/>
    </source>
</evidence>
<evidence type="ECO:0000256" key="6">
    <source>
        <dbReference type="SAM" id="Phobius"/>
    </source>
</evidence>
<reference evidence="7" key="1">
    <citation type="submission" date="2020-06" db="EMBL/GenBank/DDBJ databases">
        <authorList>
            <person name="Ji K."/>
            <person name="Li J."/>
        </authorList>
    </citation>
    <scope>NUCLEOTIDE SEQUENCE</scope>
    <source>
        <strain evidence="7">JKM2019</strain>
        <tissue evidence="7">Whole body</tissue>
    </source>
</reference>
<dbReference type="PANTHER" id="PTHR12972">
    <property type="entry name" value="DOWNSTREAM NEIGHBOR OF SON"/>
    <property type="match status" value="1"/>
</dbReference>
<evidence type="ECO:0000256" key="1">
    <source>
        <dbReference type="ARBA" id="ARBA00004123"/>
    </source>
</evidence>
<evidence type="ECO:0000256" key="5">
    <source>
        <dbReference type="SAM" id="MobiDB-lite"/>
    </source>
</evidence>
<feature type="transmembrane region" description="Helical" evidence="6">
    <location>
        <begin position="1098"/>
        <end position="1119"/>
    </location>
</feature>
<feature type="compositionally biased region" description="Acidic residues" evidence="5">
    <location>
        <begin position="389"/>
        <end position="414"/>
    </location>
</feature>
<keyword evidence="6" id="KW-1133">Transmembrane helix</keyword>